<accession>A0A3N0XHT1</accession>
<dbReference type="AlphaFoldDB" id="A0A3N0XHT1"/>
<dbReference type="EMBL" id="RJVU01073043">
    <property type="protein sequence ID" value="ROI27827.1"/>
    <property type="molecule type" value="Genomic_DNA"/>
</dbReference>
<evidence type="ECO:0000313" key="3">
    <source>
        <dbReference type="Proteomes" id="UP000281406"/>
    </source>
</evidence>
<dbReference type="Proteomes" id="UP000281406">
    <property type="component" value="Unassembled WGS sequence"/>
</dbReference>
<evidence type="ECO:0000313" key="2">
    <source>
        <dbReference type="EMBL" id="ROI27827.1"/>
    </source>
</evidence>
<feature type="region of interest" description="Disordered" evidence="1">
    <location>
        <begin position="17"/>
        <end position="48"/>
    </location>
</feature>
<comment type="caution">
    <text evidence="2">The sequence shown here is derived from an EMBL/GenBank/DDBJ whole genome shotgun (WGS) entry which is preliminary data.</text>
</comment>
<sequence>MAANSLSHLLINRSSTTALGSHLRSSHSRAARPPQHLDPPQQRGLSDIMSLLPPGHRHQCSKENLKGTSSELVFRVLTSYLHHSIEQA</sequence>
<gene>
    <name evidence="2" type="ORF">DPX16_23149</name>
</gene>
<protein>
    <submittedName>
        <fullName evidence="2">Uncharacterized protein</fullName>
    </submittedName>
</protein>
<organism evidence="2 3">
    <name type="scientific">Anabarilius grahami</name>
    <name type="common">Kanglang fish</name>
    <name type="synonym">Barilius grahami</name>
    <dbReference type="NCBI Taxonomy" id="495550"/>
    <lineage>
        <taxon>Eukaryota</taxon>
        <taxon>Metazoa</taxon>
        <taxon>Chordata</taxon>
        <taxon>Craniata</taxon>
        <taxon>Vertebrata</taxon>
        <taxon>Euteleostomi</taxon>
        <taxon>Actinopterygii</taxon>
        <taxon>Neopterygii</taxon>
        <taxon>Teleostei</taxon>
        <taxon>Ostariophysi</taxon>
        <taxon>Cypriniformes</taxon>
        <taxon>Xenocyprididae</taxon>
        <taxon>Xenocypridinae</taxon>
        <taxon>Xenocypridinae incertae sedis</taxon>
        <taxon>Anabarilius</taxon>
    </lineage>
</organism>
<reference evidence="2 3" key="1">
    <citation type="submission" date="2018-10" db="EMBL/GenBank/DDBJ databases">
        <title>Genome assembly for a Yunnan-Guizhou Plateau 3E fish, Anabarilius grahami (Regan), and its evolutionary and genetic applications.</title>
        <authorList>
            <person name="Jiang W."/>
        </authorList>
    </citation>
    <scope>NUCLEOTIDE SEQUENCE [LARGE SCALE GENOMIC DNA]</scope>
    <source>
        <strain evidence="2">AG-KIZ</strain>
        <tissue evidence="2">Muscle</tissue>
    </source>
</reference>
<keyword evidence="3" id="KW-1185">Reference proteome</keyword>
<evidence type="ECO:0000256" key="1">
    <source>
        <dbReference type="SAM" id="MobiDB-lite"/>
    </source>
</evidence>
<name>A0A3N0XHT1_ANAGA</name>
<proteinExistence type="predicted"/>